<comment type="subcellular location">
    <subcellularLocation>
        <location evidence="1">Cell membrane</location>
        <topology evidence="1">Multi-pass membrane protein</topology>
    </subcellularLocation>
</comment>
<keyword evidence="4 7" id="KW-1133">Transmembrane helix</keyword>
<evidence type="ECO:0000256" key="6">
    <source>
        <dbReference type="RuleBase" id="RU000688"/>
    </source>
</evidence>
<evidence type="ECO:0000313" key="9">
    <source>
        <dbReference type="EMBL" id="CAH1229979.1"/>
    </source>
</evidence>
<evidence type="ECO:0000256" key="4">
    <source>
        <dbReference type="ARBA" id="ARBA00022989"/>
    </source>
</evidence>
<dbReference type="PRINTS" id="PR00237">
    <property type="entry name" value="GPCRRHODOPSN"/>
</dbReference>
<feature type="domain" description="G-protein coupled receptors family 1 profile" evidence="8">
    <location>
        <begin position="56"/>
        <end position="316"/>
    </location>
</feature>
<dbReference type="SUPFAM" id="SSF81321">
    <property type="entry name" value="Family A G protein-coupled receptor-like"/>
    <property type="match status" value="1"/>
</dbReference>
<comment type="similarity">
    <text evidence="6">Belongs to the G-protein coupled receptor 1 family.</text>
</comment>
<keyword evidence="6" id="KW-0297">G-protein coupled receptor</keyword>
<reference evidence="9" key="1">
    <citation type="submission" date="2022-01" db="EMBL/GenBank/DDBJ databases">
        <authorList>
            <person name="Braso-Vives M."/>
        </authorList>
    </citation>
    <scope>NUCLEOTIDE SEQUENCE</scope>
</reference>
<sequence>MGDNNTHSTTVGTSTTQSLLDSFMDNSSVSNGSVFTQNDFVFAYALIPLSTIIIVGNILVLISAVAMTKFRNHVGYFFIANLAIADLLLGVVSTVSIFNIFLRHSDENLATCILRIGLIVMSCAASVFTIACIAIDRCIAINAALRYKELVTPARALMGIAVTWVVAILYGFFPLTSLSSKYDNKCSFLTVLSKEYTLALFFAGFLPTVILIIVIYTSLCLVTRKQLKKINALDQFRRGSSQSTTGQLRYQKMKRNLKAIKTLALVIGTFFACWFPFFVTALVQVFCGEKCDLEDIAGTYLVLLGFLNSALNPAIYAYFNRDFRKSMRSLCCKNRVEPSDQLRQSVNLRRQSALSGTREPGDFATIAQRPRLDTCHSVSTAEEDANKNR</sequence>
<dbReference type="GO" id="GO:0004930">
    <property type="term" value="F:G protein-coupled receptor activity"/>
    <property type="evidence" value="ECO:0007669"/>
    <property type="project" value="UniProtKB-KW"/>
</dbReference>
<evidence type="ECO:0000256" key="1">
    <source>
        <dbReference type="ARBA" id="ARBA00004651"/>
    </source>
</evidence>
<feature type="transmembrane region" description="Helical" evidence="7">
    <location>
        <begin position="156"/>
        <end position="176"/>
    </location>
</feature>
<dbReference type="Pfam" id="PF00001">
    <property type="entry name" value="7tm_1"/>
    <property type="match status" value="1"/>
</dbReference>
<keyword evidence="10" id="KW-1185">Reference proteome</keyword>
<dbReference type="AlphaFoldDB" id="A0A8J9V9I3"/>
<keyword evidence="6" id="KW-0807">Transducer</keyword>
<dbReference type="PROSITE" id="PS50262">
    <property type="entry name" value="G_PROTEIN_RECEP_F1_2"/>
    <property type="match status" value="1"/>
</dbReference>
<dbReference type="InterPro" id="IPR017452">
    <property type="entry name" value="GPCR_Rhodpsn_7TM"/>
</dbReference>
<dbReference type="EMBL" id="OV696686">
    <property type="protein sequence ID" value="CAH1229979.1"/>
    <property type="molecule type" value="Genomic_DNA"/>
</dbReference>
<dbReference type="Proteomes" id="UP000838412">
    <property type="component" value="Chromosome 1"/>
</dbReference>
<dbReference type="GO" id="GO:0005886">
    <property type="term" value="C:plasma membrane"/>
    <property type="evidence" value="ECO:0007669"/>
    <property type="project" value="UniProtKB-SubCell"/>
</dbReference>
<protein>
    <submittedName>
        <fullName evidence="9">GPR119 protein</fullName>
    </submittedName>
</protein>
<evidence type="ECO:0000256" key="3">
    <source>
        <dbReference type="ARBA" id="ARBA00022692"/>
    </source>
</evidence>
<keyword evidence="6" id="KW-0675">Receptor</keyword>
<feature type="transmembrane region" description="Helical" evidence="7">
    <location>
        <begin position="113"/>
        <end position="135"/>
    </location>
</feature>
<dbReference type="SMART" id="SM01381">
    <property type="entry name" value="7TM_GPCR_Srsx"/>
    <property type="match status" value="1"/>
</dbReference>
<feature type="transmembrane region" description="Helical" evidence="7">
    <location>
        <begin position="262"/>
        <end position="286"/>
    </location>
</feature>
<evidence type="ECO:0000313" key="10">
    <source>
        <dbReference type="Proteomes" id="UP000838412"/>
    </source>
</evidence>
<dbReference type="OrthoDB" id="10011551at2759"/>
<feature type="transmembrane region" description="Helical" evidence="7">
    <location>
        <begin position="74"/>
        <end position="101"/>
    </location>
</feature>
<dbReference type="InterPro" id="IPR000276">
    <property type="entry name" value="GPCR_Rhodpsn"/>
</dbReference>
<dbReference type="Gene3D" id="1.20.1070.10">
    <property type="entry name" value="Rhodopsin 7-helix transmembrane proteins"/>
    <property type="match status" value="1"/>
</dbReference>
<dbReference type="PANTHER" id="PTHR22750">
    <property type="entry name" value="G-PROTEIN COUPLED RECEPTOR"/>
    <property type="match status" value="1"/>
</dbReference>
<name>A0A8J9V9I3_BRALA</name>
<proteinExistence type="inferred from homology"/>
<gene>
    <name evidence="9" type="primary">GPR119</name>
    <name evidence="9" type="ORF">BLAG_LOCUS949</name>
</gene>
<organism evidence="9 10">
    <name type="scientific">Branchiostoma lanceolatum</name>
    <name type="common">Common lancelet</name>
    <name type="synonym">Amphioxus lanceolatum</name>
    <dbReference type="NCBI Taxonomy" id="7740"/>
    <lineage>
        <taxon>Eukaryota</taxon>
        <taxon>Metazoa</taxon>
        <taxon>Chordata</taxon>
        <taxon>Cephalochordata</taxon>
        <taxon>Leptocardii</taxon>
        <taxon>Amphioxiformes</taxon>
        <taxon>Branchiostomatidae</taxon>
        <taxon>Branchiostoma</taxon>
    </lineage>
</organism>
<feature type="transmembrane region" description="Helical" evidence="7">
    <location>
        <begin position="298"/>
        <end position="319"/>
    </location>
</feature>
<evidence type="ECO:0000256" key="5">
    <source>
        <dbReference type="ARBA" id="ARBA00023136"/>
    </source>
</evidence>
<keyword evidence="3 6" id="KW-0812">Transmembrane</keyword>
<keyword evidence="2" id="KW-1003">Cell membrane</keyword>
<keyword evidence="5 7" id="KW-0472">Membrane</keyword>
<feature type="transmembrane region" description="Helical" evidence="7">
    <location>
        <begin position="41"/>
        <end position="62"/>
    </location>
</feature>
<evidence type="ECO:0000259" key="8">
    <source>
        <dbReference type="PROSITE" id="PS50262"/>
    </source>
</evidence>
<evidence type="ECO:0000256" key="2">
    <source>
        <dbReference type="ARBA" id="ARBA00022475"/>
    </source>
</evidence>
<feature type="transmembrane region" description="Helical" evidence="7">
    <location>
        <begin position="196"/>
        <end position="222"/>
    </location>
</feature>
<accession>A0A8J9V9I3</accession>
<evidence type="ECO:0000256" key="7">
    <source>
        <dbReference type="SAM" id="Phobius"/>
    </source>
</evidence>
<dbReference type="PROSITE" id="PS00237">
    <property type="entry name" value="G_PROTEIN_RECEP_F1_1"/>
    <property type="match status" value="1"/>
</dbReference>